<dbReference type="STRING" id="1121305.CLCOL_16570"/>
<dbReference type="PROSITE" id="PS50106">
    <property type="entry name" value="PDZ"/>
    <property type="match status" value="1"/>
</dbReference>
<keyword evidence="6" id="KW-1185">Reference proteome</keyword>
<evidence type="ECO:0000259" key="4">
    <source>
        <dbReference type="PROSITE" id="PS50106"/>
    </source>
</evidence>
<keyword evidence="3" id="KW-1133">Transmembrane helix</keyword>
<dbReference type="SUPFAM" id="SSF50494">
    <property type="entry name" value="Trypsin-like serine proteases"/>
    <property type="match status" value="1"/>
</dbReference>
<dbReference type="Pfam" id="PF13365">
    <property type="entry name" value="Trypsin_2"/>
    <property type="match status" value="1"/>
</dbReference>
<dbReference type="EC" id="3.4.21.107" evidence="5"/>
<dbReference type="SMART" id="SM00228">
    <property type="entry name" value="PDZ"/>
    <property type="match status" value="1"/>
</dbReference>
<keyword evidence="1 5" id="KW-0645">Protease</keyword>
<dbReference type="PRINTS" id="PR00834">
    <property type="entry name" value="PROTEASES2C"/>
</dbReference>
<protein>
    <submittedName>
        <fullName evidence="5">Serine protease Do-like HtrB</fullName>
        <ecNumber evidence="5">3.4.21.107</ecNumber>
    </submittedName>
</protein>
<dbReference type="Gene3D" id="2.30.42.10">
    <property type="match status" value="1"/>
</dbReference>
<organism evidence="5 6">
    <name type="scientific">Clostridium colicanis DSM 13634</name>
    <dbReference type="NCBI Taxonomy" id="1121305"/>
    <lineage>
        <taxon>Bacteria</taxon>
        <taxon>Bacillati</taxon>
        <taxon>Bacillota</taxon>
        <taxon>Clostridia</taxon>
        <taxon>Eubacteriales</taxon>
        <taxon>Clostridiaceae</taxon>
        <taxon>Clostridium</taxon>
    </lineage>
</organism>
<dbReference type="Pfam" id="PF13180">
    <property type="entry name" value="PDZ_2"/>
    <property type="match status" value="1"/>
</dbReference>
<feature type="domain" description="PDZ" evidence="4">
    <location>
        <begin position="283"/>
        <end position="342"/>
    </location>
</feature>
<dbReference type="Gene3D" id="2.40.10.120">
    <property type="match status" value="1"/>
</dbReference>
<accession>A0A151ALX1</accession>
<dbReference type="SUPFAM" id="SSF50156">
    <property type="entry name" value="PDZ domain-like"/>
    <property type="match status" value="1"/>
</dbReference>
<evidence type="ECO:0000313" key="6">
    <source>
        <dbReference type="Proteomes" id="UP000075374"/>
    </source>
</evidence>
<proteinExistence type="predicted"/>
<dbReference type="InterPro" id="IPR001940">
    <property type="entry name" value="Peptidase_S1C"/>
</dbReference>
<evidence type="ECO:0000313" key="5">
    <source>
        <dbReference type="EMBL" id="KYH28645.1"/>
    </source>
</evidence>
<dbReference type="PATRIC" id="fig|1121305.3.peg.1657"/>
<evidence type="ECO:0000256" key="3">
    <source>
        <dbReference type="SAM" id="Phobius"/>
    </source>
</evidence>
<dbReference type="GO" id="GO:0004252">
    <property type="term" value="F:serine-type endopeptidase activity"/>
    <property type="evidence" value="ECO:0007669"/>
    <property type="project" value="InterPro"/>
</dbReference>
<dbReference type="RefSeq" id="WP_061858499.1">
    <property type="nucleotide sequence ID" value="NZ_LTBB01000008.1"/>
</dbReference>
<reference evidence="5 6" key="1">
    <citation type="submission" date="2016-02" db="EMBL/GenBank/DDBJ databases">
        <title>Genome sequence of Clostridium colicanis DSM 13634.</title>
        <authorList>
            <person name="Poehlein A."/>
            <person name="Daniel R."/>
        </authorList>
    </citation>
    <scope>NUCLEOTIDE SEQUENCE [LARGE SCALE GENOMIC DNA]</scope>
    <source>
        <strain evidence="5 6">DSM 13634</strain>
    </source>
</reference>
<dbReference type="PANTHER" id="PTHR43343:SF3">
    <property type="entry name" value="PROTEASE DO-LIKE 8, CHLOROPLASTIC"/>
    <property type="match status" value="1"/>
</dbReference>
<name>A0A151ALX1_9CLOT</name>
<sequence length="384" mass="41708">MQDNHEVKEVNWESISDEKYGAIKFRKRKNNIKSFFRGVAFILIAAVSGAVSSSYMIEKKYSQKAKVEDKSIDEELQENPYSDIAKVANIVGPTVVGIIKTSPNDSQNVNNSSGSGIIFRSNGYIVTNYNIIDGAEEINVKLARGQKYLKAKFIGSDPDSGLAIIKVEAQNLPVAKFGDSSKMRVGDIAIAIGNPLGEEFTGSVTAGVISALNRKIQYGKSTYKVLQTDVAMNEGNSGGALCNLKGEIIGINNLNLKDTQFKNEDGMGFAIASNEVKNIINEIMEYGKAARPDLGIYGRDAVSNNNDGVKGVYVTSVTKGSGAEKAGIMPTDIIVEIEKKKITKFEDMAGILGKYKIGDTVKCKIWRNGNNIDMTIELADMENK</sequence>
<dbReference type="Proteomes" id="UP000075374">
    <property type="component" value="Unassembled WGS sequence"/>
</dbReference>
<dbReference type="InterPro" id="IPR001478">
    <property type="entry name" value="PDZ"/>
</dbReference>
<dbReference type="InterPro" id="IPR036034">
    <property type="entry name" value="PDZ_sf"/>
</dbReference>
<feature type="transmembrane region" description="Helical" evidence="3">
    <location>
        <begin position="34"/>
        <end position="57"/>
    </location>
</feature>
<dbReference type="GO" id="GO:0006508">
    <property type="term" value="P:proteolysis"/>
    <property type="evidence" value="ECO:0007669"/>
    <property type="project" value="UniProtKB-KW"/>
</dbReference>
<dbReference type="AlphaFoldDB" id="A0A151ALX1"/>
<keyword evidence="3" id="KW-0472">Membrane</keyword>
<keyword evidence="3" id="KW-0812">Transmembrane</keyword>
<comment type="caution">
    <text evidence="5">The sequence shown here is derived from an EMBL/GenBank/DDBJ whole genome shotgun (WGS) entry which is preliminary data.</text>
</comment>
<keyword evidence="2 5" id="KW-0378">Hydrolase</keyword>
<evidence type="ECO:0000256" key="1">
    <source>
        <dbReference type="ARBA" id="ARBA00022670"/>
    </source>
</evidence>
<evidence type="ECO:0000256" key="2">
    <source>
        <dbReference type="ARBA" id="ARBA00022801"/>
    </source>
</evidence>
<dbReference type="InterPro" id="IPR051201">
    <property type="entry name" value="Chloro_Bact_Ser_Proteases"/>
</dbReference>
<dbReference type="InterPro" id="IPR009003">
    <property type="entry name" value="Peptidase_S1_PA"/>
</dbReference>
<gene>
    <name evidence="5" type="primary">htrB_1</name>
    <name evidence="5" type="ORF">CLCOL_16570</name>
</gene>
<dbReference type="EMBL" id="LTBB01000008">
    <property type="protein sequence ID" value="KYH28645.1"/>
    <property type="molecule type" value="Genomic_DNA"/>
</dbReference>
<dbReference type="PANTHER" id="PTHR43343">
    <property type="entry name" value="PEPTIDASE S12"/>
    <property type="match status" value="1"/>
</dbReference>